<accession>A0AAV9GM19</accession>
<feature type="compositionally biased region" description="Basic residues" evidence="1">
    <location>
        <begin position="255"/>
        <end position="267"/>
    </location>
</feature>
<feature type="region of interest" description="Disordered" evidence="1">
    <location>
        <begin position="255"/>
        <end position="287"/>
    </location>
</feature>
<dbReference type="AlphaFoldDB" id="A0AAV9GM19"/>
<reference evidence="2" key="2">
    <citation type="submission" date="2023-05" db="EMBL/GenBank/DDBJ databases">
        <authorList>
            <consortium name="Lawrence Berkeley National Laboratory"/>
            <person name="Steindorff A."/>
            <person name="Hensen N."/>
            <person name="Bonometti L."/>
            <person name="Westerberg I."/>
            <person name="Brannstrom I.O."/>
            <person name="Guillou S."/>
            <person name="Cros-Aarteil S."/>
            <person name="Calhoun S."/>
            <person name="Haridas S."/>
            <person name="Kuo A."/>
            <person name="Mondo S."/>
            <person name="Pangilinan J."/>
            <person name="Riley R."/>
            <person name="Labutti K."/>
            <person name="Andreopoulos B."/>
            <person name="Lipzen A."/>
            <person name="Chen C."/>
            <person name="Yanf M."/>
            <person name="Daum C."/>
            <person name="Ng V."/>
            <person name="Clum A."/>
            <person name="Ohm R."/>
            <person name="Martin F."/>
            <person name="Silar P."/>
            <person name="Natvig D."/>
            <person name="Lalanne C."/>
            <person name="Gautier V."/>
            <person name="Ament-Velasquez S.L."/>
            <person name="Kruys A."/>
            <person name="Hutchinson M.I."/>
            <person name="Powell A.J."/>
            <person name="Barry K."/>
            <person name="Miller A.N."/>
            <person name="Grigoriev I.V."/>
            <person name="Debuchy R."/>
            <person name="Gladieux P."/>
            <person name="Thoren M.H."/>
            <person name="Johannesson H."/>
        </authorList>
    </citation>
    <scope>NUCLEOTIDE SEQUENCE</scope>
    <source>
        <strain evidence="2">PSN243</strain>
    </source>
</reference>
<evidence type="ECO:0000313" key="3">
    <source>
        <dbReference type="Proteomes" id="UP001321760"/>
    </source>
</evidence>
<evidence type="ECO:0000256" key="1">
    <source>
        <dbReference type="SAM" id="MobiDB-lite"/>
    </source>
</evidence>
<proteinExistence type="predicted"/>
<organism evidence="2 3">
    <name type="scientific">Podospora aff. communis PSN243</name>
    <dbReference type="NCBI Taxonomy" id="3040156"/>
    <lineage>
        <taxon>Eukaryota</taxon>
        <taxon>Fungi</taxon>
        <taxon>Dikarya</taxon>
        <taxon>Ascomycota</taxon>
        <taxon>Pezizomycotina</taxon>
        <taxon>Sordariomycetes</taxon>
        <taxon>Sordariomycetidae</taxon>
        <taxon>Sordariales</taxon>
        <taxon>Podosporaceae</taxon>
        <taxon>Podospora</taxon>
    </lineage>
</organism>
<evidence type="ECO:0000313" key="2">
    <source>
        <dbReference type="EMBL" id="KAK4448333.1"/>
    </source>
</evidence>
<keyword evidence="3" id="KW-1185">Reference proteome</keyword>
<feature type="compositionally biased region" description="Pro residues" evidence="1">
    <location>
        <begin position="81"/>
        <end position="99"/>
    </location>
</feature>
<reference evidence="2" key="1">
    <citation type="journal article" date="2023" name="Mol. Phylogenet. Evol.">
        <title>Genome-scale phylogeny and comparative genomics of the fungal order Sordariales.</title>
        <authorList>
            <person name="Hensen N."/>
            <person name="Bonometti L."/>
            <person name="Westerberg I."/>
            <person name="Brannstrom I.O."/>
            <person name="Guillou S."/>
            <person name="Cros-Aarteil S."/>
            <person name="Calhoun S."/>
            <person name="Haridas S."/>
            <person name="Kuo A."/>
            <person name="Mondo S."/>
            <person name="Pangilinan J."/>
            <person name="Riley R."/>
            <person name="LaButti K."/>
            <person name="Andreopoulos B."/>
            <person name="Lipzen A."/>
            <person name="Chen C."/>
            <person name="Yan M."/>
            <person name="Daum C."/>
            <person name="Ng V."/>
            <person name="Clum A."/>
            <person name="Steindorff A."/>
            <person name="Ohm R.A."/>
            <person name="Martin F."/>
            <person name="Silar P."/>
            <person name="Natvig D.O."/>
            <person name="Lalanne C."/>
            <person name="Gautier V."/>
            <person name="Ament-Velasquez S.L."/>
            <person name="Kruys A."/>
            <person name="Hutchinson M.I."/>
            <person name="Powell A.J."/>
            <person name="Barry K."/>
            <person name="Miller A.N."/>
            <person name="Grigoriev I.V."/>
            <person name="Debuchy R."/>
            <person name="Gladieux P."/>
            <person name="Hiltunen Thoren M."/>
            <person name="Johannesson H."/>
        </authorList>
    </citation>
    <scope>NUCLEOTIDE SEQUENCE</scope>
    <source>
        <strain evidence="2">PSN243</strain>
    </source>
</reference>
<name>A0AAV9GM19_9PEZI</name>
<protein>
    <submittedName>
        <fullName evidence="2">Uncharacterized protein</fullName>
    </submittedName>
</protein>
<feature type="region of interest" description="Disordered" evidence="1">
    <location>
        <begin position="1"/>
        <end position="108"/>
    </location>
</feature>
<comment type="caution">
    <text evidence="2">The sequence shown here is derived from an EMBL/GenBank/DDBJ whole genome shotgun (WGS) entry which is preliminary data.</text>
</comment>
<dbReference type="EMBL" id="MU865943">
    <property type="protein sequence ID" value="KAK4448333.1"/>
    <property type="molecule type" value="Genomic_DNA"/>
</dbReference>
<dbReference type="Proteomes" id="UP001321760">
    <property type="component" value="Unassembled WGS sequence"/>
</dbReference>
<sequence length="287" mass="32183">MFGRGKKKPVVPEAQPEPANPLLDPLREALVASPSPDSNLKQPTGSHYKNKPEDKREPKTLNTSDPEYKDKPKPLRLISPAPEPISPPPEPTYPPPNTPRPRASSAFSAQAPYFSPVTTSKLLDRTESQSLNQSLQEFHFPGSPATLNTEPLTLDIAAANFCTPLDNQHIVLPPADNDINVVHRVHKKTPVPCSICGRGISRQKKPKPFPVRVAKRVVRYASRLTHTLKGAKYKCKRKLIGWKDKCKRKFNSVRRSMRSRRNKWSKRTRPEDVLLQRETGPVPVGDV</sequence>
<feature type="compositionally biased region" description="Polar residues" evidence="1">
    <location>
        <begin position="35"/>
        <end position="47"/>
    </location>
</feature>
<feature type="compositionally biased region" description="Basic and acidic residues" evidence="1">
    <location>
        <begin position="50"/>
        <end position="59"/>
    </location>
</feature>
<gene>
    <name evidence="2" type="ORF">QBC34DRAFT_381233</name>
</gene>